<keyword evidence="3" id="KW-1185">Reference proteome</keyword>
<dbReference type="Proteomes" id="UP001152795">
    <property type="component" value="Unassembled WGS sequence"/>
</dbReference>
<organism evidence="2 3">
    <name type="scientific">Paramuricea clavata</name>
    <name type="common">Red gorgonian</name>
    <name type="synonym">Violescent sea-whip</name>
    <dbReference type="NCBI Taxonomy" id="317549"/>
    <lineage>
        <taxon>Eukaryota</taxon>
        <taxon>Metazoa</taxon>
        <taxon>Cnidaria</taxon>
        <taxon>Anthozoa</taxon>
        <taxon>Octocorallia</taxon>
        <taxon>Malacalcyonacea</taxon>
        <taxon>Plexauridae</taxon>
        <taxon>Paramuricea</taxon>
    </lineage>
</organism>
<accession>A0A6S7KQU4</accession>
<proteinExistence type="predicted"/>
<protein>
    <submittedName>
        <fullName evidence="2">Uncharacterized protein</fullName>
    </submittedName>
</protein>
<evidence type="ECO:0000256" key="1">
    <source>
        <dbReference type="SAM" id="MobiDB-lite"/>
    </source>
</evidence>
<feature type="region of interest" description="Disordered" evidence="1">
    <location>
        <begin position="171"/>
        <end position="193"/>
    </location>
</feature>
<feature type="region of interest" description="Disordered" evidence="1">
    <location>
        <begin position="221"/>
        <end position="266"/>
    </location>
</feature>
<feature type="compositionally biased region" description="Basic and acidic residues" evidence="1">
    <location>
        <begin position="183"/>
        <end position="193"/>
    </location>
</feature>
<dbReference type="EMBL" id="CACRXK020016905">
    <property type="protein sequence ID" value="CAB4030483.1"/>
    <property type="molecule type" value="Genomic_DNA"/>
</dbReference>
<name>A0A6S7KQU4_PARCT</name>
<dbReference type="OrthoDB" id="6082704at2759"/>
<gene>
    <name evidence="2" type="ORF">PACLA_8A016149</name>
</gene>
<evidence type="ECO:0000313" key="3">
    <source>
        <dbReference type="Proteomes" id="UP001152795"/>
    </source>
</evidence>
<dbReference type="AlphaFoldDB" id="A0A6S7KQU4"/>
<feature type="compositionally biased region" description="Polar residues" evidence="1">
    <location>
        <begin position="171"/>
        <end position="182"/>
    </location>
</feature>
<evidence type="ECO:0000313" key="2">
    <source>
        <dbReference type="EMBL" id="CAB4030483.1"/>
    </source>
</evidence>
<reference evidence="2" key="1">
    <citation type="submission" date="2020-04" db="EMBL/GenBank/DDBJ databases">
        <authorList>
            <person name="Alioto T."/>
            <person name="Alioto T."/>
            <person name="Gomez Garrido J."/>
        </authorList>
    </citation>
    <scope>NUCLEOTIDE SEQUENCE</scope>
    <source>
        <strain evidence="2">A484AB</strain>
    </source>
</reference>
<sequence length="346" mass="38942">MTSAKKSRTFQEESFTLEENLRVRVVLAVLKLEHHLADDVYELMNCLDTGIVTSGVKALIKLDSTTNVADGNNKVNHEPGNSINNVNDVSLISPNITNRSLSGWSVLKSKLSSMESDQMLFRERVLSEIMELKTKVTELDSTIQVQNAEMKQLKSENECLLGMHPSSNNMFCNNKSISNSQESSDHVGQDKNLSKENEDIVNNYATTQNVLNVPLLKEPRSYRSTVMSNSRKQTDEVSNRRPNKEQNQKQESKKPAKSKGNNTKSSSIVSLDDEFIGVQRNRVKTKRYYIGGIAETTKKETILQYLNGKGISPTLFNLFTSRRKGTLSAKMNVHAEDVEKMIVEDF</sequence>
<comment type="caution">
    <text evidence="2">The sequence shown here is derived from an EMBL/GenBank/DDBJ whole genome shotgun (WGS) entry which is preliminary data.</text>
</comment>
<feature type="compositionally biased region" description="Polar residues" evidence="1">
    <location>
        <begin position="222"/>
        <end position="231"/>
    </location>
</feature>
<feature type="compositionally biased region" description="Basic and acidic residues" evidence="1">
    <location>
        <begin position="232"/>
        <end position="254"/>
    </location>
</feature>